<accession>A0ABX4JSR0</accession>
<reference evidence="2 3" key="1">
    <citation type="submission" date="2017-09" db="EMBL/GenBank/DDBJ databases">
        <title>Comparative genomics of rhizobia isolated from Phaseolus vulgaris in China.</title>
        <authorList>
            <person name="Tong W."/>
        </authorList>
    </citation>
    <scope>NUCLEOTIDE SEQUENCE [LARGE SCALE GENOMIC DNA]</scope>
    <source>
        <strain evidence="2 3">FH14</strain>
    </source>
</reference>
<dbReference type="EMBL" id="NWSY01000009">
    <property type="protein sequence ID" value="PDT23117.1"/>
    <property type="molecule type" value="Genomic_DNA"/>
</dbReference>
<name>A0ABX4JSR0_9HYPH</name>
<evidence type="ECO:0000313" key="3">
    <source>
        <dbReference type="Proteomes" id="UP000219914"/>
    </source>
</evidence>
<comment type="caution">
    <text evidence="2">The sequence shown here is derived from an EMBL/GenBank/DDBJ whole genome shotgun (WGS) entry which is preliminary data.</text>
</comment>
<gene>
    <name evidence="2" type="ORF">CO674_13475</name>
</gene>
<sequence length="66" mass="7571">MPSRRISVFRRRSDQDVPPLELEELLELDELLELEEPPMPPEEPPMPPELEPEFPPAPLSERAKAG</sequence>
<proteinExistence type="predicted"/>
<feature type="region of interest" description="Disordered" evidence="1">
    <location>
        <begin position="33"/>
        <end position="66"/>
    </location>
</feature>
<keyword evidence="3" id="KW-1185">Reference proteome</keyword>
<protein>
    <submittedName>
        <fullName evidence="2">Uncharacterized protein</fullName>
    </submittedName>
</protein>
<evidence type="ECO:0000256" key="1">
    <source>
        <dbReference type="SAM" id="MobiDB-lite"/>
    </source>
</evidence>
<dbReference type="Proteomes" id="UP000219914">
    <property type="component" value="Unassembled WGS sequence"/>
</dbReference>
<evidence type="ECO:0000313" key="2">
    <source>
        <dbReference type="EMBL" id="PDT23117.1"/>
    </source>
</evidence>
<organism evidence="2 3">
    <name type="scientific">Rhizobium hidalgonense</name>
    <dbReference type="NCBI Taxonomy" id="1538159"/>
    <lineage>
        <taxon>Bacteria</taxon>
        <taxon>Pseudomonadati</taxon>
        <taxon>Pseudomonadota</taxon>
        <taxon>Alphaproteobacteria</taxon>
        <taxon>Hyphomicrobiales</taxon>
        <taxon>Rhizobiaceae</taxon>
        <taxon>Rhizobium/Agrobacterium group</taxon>
        <taxon>Rhizobium</taxon>
    </lineage>
</organism>
<feature type="compositionally biased region" description="Pro residues" evidence="1">
    <location>
        <begin position="37"/>
        <end position="58"/>
    </location>
</feature>